<sequence length="100" mass="10843">THITIPVVTSTEIPSSRKHMSTSFVLKTSTASKIKPPTTPVKELSTALGTLATVTNMFVHISSQAVLNIVIHVQCDQRCVSERTLVSPTMTKTAGHLNMR</sequence>
<accession>A0A1B6FZV3</accession>
<gene>
    <name evidence="1" type="ORF">g.9005</name>
</gene>
<protein>
    <submittedName>
        <fullName evidence="1">Uncharacterized protein</fullName>
    </submittedName>
</protein>
<feature type="non-terminal residue" evidence="1">
    <location>
        <position position="1"/>
    </location>
</feature>
<organism evidence="1">
    <name type="scientific">Cuerna arida</name>
    <dbReference type="NCBI Taxonomy" id="1464854"/>
    <lineage>
        <taxon>Eukaryota</taxon>
        <taxon>Metazoa</taxon>
        <taxon>Ecdysozoa</taxon>
        <taxon>Arthropoda</taxon>
        <taxon>Hexapoda</taxon>
        <taxon>Insecta</taxon>
        <taxon>Pterygota</taxon>
        <taxon>Neoptera</taxon>
        <taxon>Paraneoptera</taxon>
        <taxon>Hemiptera</taxon>
        <taxon>Auchenorrhyncha</taxon>
        <taxon>Membracoidea</taxon>
        <taxon>Cicadellidae</taxon>
        <taxon>Cicadellinae</taxon>
        <taxon>Proconiini</taxon>
        <taxon>Cuerna</taxon>
    </lineage>
</organism>
<proteinExistence type="predicted"/>
<feature type="non-terminal residue" evidence="1">
    <location>
        <position position="100"/>
    </location>
</feature>
<reference evidence="1" key="1">
    <citation type="submission" date="2015-11" db="EMBL/GenBank/DDBJ databases">
        <title>De novo transcriptome assembly of four potential Pierce s Disease insect vectors from Arizona vineyards.</title>
        <authorList>
            <person name="Tassone E.E."/>
        </authorList>
    </citation>
    <scope>NUCLEOTIDE SEQUENCE</scope>
</reference>
<evidence type="ECO:0000313" key="1">
    <source>
        <dbReference type="EMBL" id="JAS55583.1"/>
    </source>
</evidence>
<name>A0A1B6FZV3_9HEMI</name>
<dbReference type="AlphaFoldDB" id="A0A1B6FZV3"/>
<dbReference type="EMBL" id="GECZ01014186">
    <property type="protein sequence ID" value="JAS55583.1"/>
    <property type="molecule type" value="Transcribed_RNA"/>
</dbReference>